<feature type="transmembrane region" description="Helical" evidence="10">
    <location>
        <begin position="148"/>
        <end position="166"/>
    </location>
</feature>
<keyword evidence="5 10" id="KW-0812">Transmembrane</keyword>
<evidence type="ECO:0000256" key="2">
    <source>
        <dbReference type="ARBA" id="ARBA00022448"/>
    </source>
</evidence>
<keyword evidence="2" id="KW-0813">Transport</keyword>
<comment type="subcellular location">
    <subcellularLocation>
        <location evidence="1">Cell inner membrane</location>
        <topology evidence="1">Multi-pass membrane protein</topology>
    </subcellularLocation>
</comment>
<keyword evidence="4" id="KW-1003">Cell membrane</keyword>
<feature type="transmembrane region" description="Helical" evidence="10">
    <location>
        <begin position="310"/>
        <end position="329"/>
    </location>
</feature>
<keyword evidence="3" id="KW-0050">Antiport</keyword>
<feature type="transmembrane region" description="Helical" evidence="10">
    <location>
        <begin position="74"/>
        <end position="97"/>
    </location>
</feature>
<dbReference type="InterPro" id="IPR048279">
    <property type="entry name" value="MdtK-like"/>
</dbReference>
<dbReference type="Proteomes" id="UP000076503">
    <property type="component" value="Unassembled WGS sequence"/>
</dbReference>
<evidence type="ECO:0000256" key="6">
    <source>
        <dbReference type="ARBA" id="ARBA00022989"/>
    </source>
</evidence>
<dbReference type="PANTHER" id="PTHR43298">
    <property type="entry name" value="MULTIDRUG RESISTANCE PROTEIN NORM-RELATED"/>
    <property type="match status" value="1"/>
</dbReference>
<dbReference type="InterPro" id="IPR050222">
    <property type="entry name" value="MATE_MdtK"/>
</dbReference>
<dbReference type="EMBL" id="AUXZ01000035">
    <property type="protein sequence ID" value="KZN54204.1"/>
    <property type="molecule type" value="Genomic_DNA"/>
</dbReference>
<keyword evidence="8 10" id="KW-0472">Membrane</keyword>
<dbReference type="NCBIfam" id="TIGR00797">
    <property type="entry name" value="matE"/>
    <property type="match status" value="1"/>
</dbReference>
<evidence type="ECO:0000313" key="12">
    <source>
        <dbReference type="Proteomes" id="UP000076503"/>
    </source>
</evidence>
<feature type="transmembrane region" description="Helical" evidence="10">
    <location>
        <begin position="30"/>
        <end position="53"/>
    </location>
</feature>
<dbReference type="InterPro" id="IPR002528">
    <property type="entry name" value="MATE_fam"/>
</dbReference>
<sequence length="456" mass="49185">MSVPIMMGMFVHTLNFMVELYFVGKLGSAALAGVGSVGVLVFFVLAATQVLNVGMGTLISHAVGRKDKSHANTLFNQGIFISILCMIGVIIFGLLLAPIYFDALAPDTATLKASLDYFYWFLPALALQFPITAIAAALRGTGVVKLPMLINIVAVILNMLLSPLLITGKVFGMALGVAGAALASSIAMALGFVGLFLYLKYKECYLGLTFKQCLPNGVEIKRIIGLGLPAGGELLFTFVYMSVIYWVLRDFDASAQAGFGVGVRVMQALFLPAMAVALAGPAIAGQNFASGNMRRVLNTYHQMAWMTCGLMLILNGLCVFYADIFITPFSNEQEVIVVATVFLSYVCFNFIPAGYVLTVSAMFKALGNVWPALLSTVIRLSLFSVPVITLSLTSTISLEIIWSISASSVYIQAVVSHFLLKRELYKKGLQLVSFGECKAKWPPLYRAKDTPNKSAS</sequence>
<evidence type="ECO:0000313" key="11">
    <source>
        <dbReference type="EMBL" id="KZN54204.1"/>
    </source>
</evidence>
<dbReference type="AlphaFoldDB" id="A0A167G7M4"/>
<dbReference type="GO" id="GO:0006811">
    <property type="term" value="P:monoatomic ion transport"/>
    <property type="evidence" value="ECO:0007669"/>
    <property type="project" value="UniProtKB-KW"/>
</dbReference>
<feature type="transmembrane region" description="Helical" evidence="10">
    <location>
        <begin position="117"/>
        <end position="136"/>
    </location>
</feature>
<feature type="transmembrane region" description="Helical" evidence="10">
    <location>
        <begin position="220"/>
        <end position="248"/>
    </location>
</feature>
<comment type="caution">
    <text evidence="11">The sequence shown here is derived from an EMBL/GenBank/DDBJ whole genome shotgun (WGS) entry which is preliminary data.</text>
</comment>
<evidence type="ECO:0000256" key="8">
    <source>
        <dbReference type="ARBA" id="ARBA00023136"/>
    </source>
</evidence>
<evidence type="ECO:0000256" key="1">
    <source>
        <dbReference type="ARBA" id="ARBA00004429"/>
    </source>
</evidence>
<dbReference type="PIRSF" id="PIRSF006603">
    <property type="entry name" value="DinF"/>
    <property type="match status" value="1"/>
</dbReference>
<evidence type="ECO:0000256" key="4">
    <source>
        <dbReference type="ARBA" id="ARBA00022475"/>
    </source>
</evidence>
<accession>A0A167G7M4</accession>
<evidence type="ECO:0000256" key="7">
    <source>
        <dbReference type="ARBA" id="ARBA00023065"/>
    </source>
</evidence>
<keyword evidence="7" id="KW-0406">Ion transport</keyword>
<feature type="transmembrane region" description="Helical" evidence="10">
    <location>
        <begin position="172"/>
        <end position="199"/>
    </location>
</feature>
<feature type="transmembrane region" description="Helical" evidence="10">
    <location>
        <begin position="369"/>
        <end position="388"/>
    </location>
</feature>
<feature type="transmembrane region" description="Helical" evidence="10">
    <location>
        <begin position="268"/>
        <end position="289"/>
    </location>
</feature>
<reference evidence="11 12" key="1">
    <citation type="submission" date="2013-07" db="EMBL/GenBank/DDBJ databases">
        <title>Comparative Genomic and Metabolomic Analysis of Twelve Strains of Pseudoalteromonas luteoviolacea.</title>
        <authorList>
            <person name="Vynne N.G."/>
            <person name="Mansson M."/>
            <person name="Gram L."/>
        </authorList>
    </citation>
    <scope>NUCLEOTIDE SEQUENCE [LARGE SCALE GENOMIC DNA]</scope>
    <source>
        <strain evidence="11 12">H33</strain>
    </source>
</reference>
<dbReference type="Pfam" id="PF01554">
    <property type="entry name" value="MatE"/>
    <property type="match status" value="2"/>
</dbReference>
<organism evidence="11 12">
    <name type="scientific">Pseudoalteromonas luteoviolacea H33</name>
    <dbReference type="NCBI Taxonomy" id="1365251"/>
    <lineage>
        <taxon>Bacteria</taxon>
        <taxon>Pseudomonadati</taxon>
        <taxon>Pseudomonadota</taxon>
        <taxon>Gammaproteobacteria</taxon>
        <taxon>Alteromonadales</taxon>
        <taxon>Pseudoalteromonadaceae</taxon>
        <taxon>Pseudoalteromonas</taxon>
    </lineage>
</organism>
<dbReference type="PANTHER" id="PTHR43298:SF2">
    <property type="entry name" value="FMN_FAD EXPORTER YEEO-RELATED"/>
    <property type="match status" value="1"/>
</dbReference>
<gene>
    <name evidence="11" type="ORF">N476_08390</name>
</gene>
<evidence type="ECO:0000256" key="9">
    <source>
        <dbReference type="ARBA" id="ARBA00031636"/>
    </source>
</evidence>
<evidence type="ECO:0000256" key="3">
    <source>
        <dbReference type="ARBA" id="ARBA00022449"/>
    </source>
</evidence>
<feature type="transmembrane region" description="Helical" evidence="10">
    <location>
        <begin position="400"/>
        <end position="420"/>
    </location>
</feature>
<dbReference type="GO" id="GO:0042910">
    <property type="term" value="F:xenobiotic transmembrane transporter activity"/>
    <property type="evidence" value="ECO:0007669"/>
    <property type="project" value="InterPro"/>
</dbReference>
<evidence type="ECO:0000256" key="5">
    <source>
        <dbReference type="ARBA" id="ARBA00022692"/>
    </source>
</evidence>
<dbReference type="PATRIC" id="fig|1365251.3.peg.583"/>
<name>A0A167G7M4_9GAMM</name>
<protein>
    <recommendedName>
        <fullName evidence="9">Multidrug-efflux transporter</fullName>
    </recommendedName>
</protein>
<proteinExistence type="predicted"/>
<feature type="transmembrane region" description="Helical" evidence="10">
    <location>
        <begin position="335"/>
        <end position="357"/>
    </location>
</feature>
<dbReference type="GO" id="GO:0005886">
    <property type="term" value="C:plasma membrane"/>
    <property type="evidence" value="ECO:0007669"/>
    <property type="project" value="UniProtKB-SubCell"/>
</dbReference>
<dbReference type="GO" id="GO:0015297">
    <property type="term" value="F:antiporter activity"/>
    <property type="evidence" value="ECO:0007669"/>
    <property type="project" value="UniProtKB-KW"/>
</dbReference>
<keyword evidence="6 10" id="KW-1133">Transmembrane helix</keyword>
<evidence type="ECO:0000256" key="10">
    <source>
        <dbReference type="SAM" id="Phobius"/>
    </source>
</evidence>